<comment type="caution">
    <text evidence="2">The sequence shown here is derived from an EMBL/GenBank/DDBJ whole genome shotgun (WGS) entry which is preliminary data.</text>
</comment>
<gene>
    <name evidence="2" type="ORF">HO133_009941</name>
</gene>
<proteinExistence type="predicted"/>
<evidence type="ECO:0000256" key="1">
    <source>
        <dbReference type="SAM" id="MobiDB-lite"/>
    </source>
</evidence>
<protein>
    <submittedName>
        <fullName evidence="2">Uncharacterized protein</fullName>
    </submittedName>
</protein>
<evidence type="ECO:0000313" key="2">
    <source>
        <dbReference type="EMBL" id="KAF6224747.1"/>
    </source>
</evidence>
<reference evidence="2 3" key="1">
    <citation type="journal article" date="2020" name="Genomics">
        <title>Complete, high-quality genomes from long-read metagenomic sequencing of two wolf lichen thalli reveals enigmatic genome architecture.</title>
        <authorList>
            <person name="McKenzie S.K."/>
            <person name="Walston R.F."/>
            <person name="Allen J.L."/>
        </authorList>
    </citation>
    <scope>NUCLEOTIDE SEQUENCE [LARGE SCALE GENOMIC DNA]</scope>
    <source>
        <strain evidence="2">WasteWater1</strain>
    </source>
</reference>
<feature type="region of interest" description="Disordered" evidence="1">
    <location>
        <begin position="105"/>
        <end position="160"/>
    </location>
</feature>
<sequence>MAGGETPDPASAFRRVLPWRVFDLQSDPQRSHRTRSLAGETISVTSTLAALIWVVVYLSGAMTKEAVGCTARLMPENTVTLGGESALIDKLCVTAVNGIVEGAERRPHRRVHSVTPESPKPRFTKEAEIPKGGDLDGHEVGRDPIAESPGRGLRARQSTVPRNKKLPIDGLVPWLVQRIGRYKNGVNAPLHGRMMMDEVEVGGGQLRRRQWYR</sequence>
<dbReference type="GeneID" id="59338333"/>
<dbReference type="EMBL" id="JACCJB010000008">
    <property type="protein sequence ID" value="KAF6224747.1"/>
    <property type="molecule type" value="Genomic_DNA"/>
</dbReference>
<feature type="compositionally biased region" description="Basic and acidic residues" evidence="1">
    <location>
        <begin position="119"/>
        <end position="145"/>
    </location>
</feature>
<dbReference type="RefSeq" id="XP_037153614.1">
    <property type="nucleotide sequence ID" value="XM_037300797.1"/>
</dbReference>
<evidence type="ECO:0000313" key="3">
    <source>
        <dbReference type="Proteomes" id="UP000593566"/>
    </source>
</evidence>
<dbReference type="AlphaFoldDB" id="A0A8H6CJM5"/>
<name>A0A8H6CJM5_9LECA</name>
<accession>A0A8H6CJM5</accession>
<dbReference type="Proteomes" id="UP000593566">
    <property type="component" value="Unassembled WGS sequence"/>
</dbReference>
<keyword evidence="3" id="KW-1185">Reference proteome</keyword>
<organism evidence="2 3">
    <name type="scientific">Letharia lupina</name>
    <dbReference type="NCBI Taxonomy" id="560253"/>
    <lineage>
        <taxon>Eukaryota</taxon>
        <taxon>Fungi</taxon>
        <taxon>Dikarya</taxon>
        <taxon>Ascomycota</taxon>
        <taxon>Pezizomycotina</taxon>
        <taxon>Lecanoromycetes</taxon>
        <taxon>OSLEUM clade</taxon>
        <taxon>Lecanoromycetidae</taxon>
        <taxon>Lecanorales</taxon>
        <taxon>Lecanorineae</taxon>
        <taxon>Parmeliaceae</taxon>
        <taxon>Letharia</taxon>
    </lineage>
</organism>